<evidence type="ECO:0000256" key="3">
    <source>
        <dbReference type="ARBA" id="ARBA00012741"/>
    </source>
</evidence>
<dbReference type="InterPro" id="IPR031984">
    <property type="entry name" value="SLC3A2_N"/>
</dbReference>
<evidence type="ECO:0000256" key="7">
    <source>
        <dbReference type="SAM" id="Phobius"/>
    </source>
</evidence>
<evidence type="ECO:0000256" key="6">
    <source>
        <dbReference type="SAM" id="MobiDB-lite"/>
    </source>
</evidence>
<keyword evidence="5" id="KW-0378">Hydrolase</keyword>
<dbReference type="GO" id="GO:0015823">
    <property type="term" value="P:phenylalanine transport"/>
    <property type="evidence" value="ECO:0007669"/>
    <property type="project" value="TreeGrafter"/>
</dbReference>
<dbReference type="InterPro" id="IPR045857">
    <property type="entry name" value="O16G_dom_2"/>
</dbReference>
<dbReference type="EC" id="3.2.1.20" evidence="3"/>
<keyword evidence="7" id="KW-0472">Membrane</keyword>
<accession>A0A7M7GDQ7</accession>
<dbReference type="EnsemblMetazoa" id="XM_003426409">
    <property type="protein sequence ID" value="XP_003426457"/>
    <property type="gene ID" value="LOC100116993"/>
</dbReference>
<dbReference type="CTD" id="40941"/>
<dbReference type="InterPro" id="IPR017853">
    <property type="entry name" value="GH"/>
</dbReference>
<dbReference type="GO" id="GO:0015180">
    <property type="term" value="F:L-alanine transmembrane transporter activity"/>
    <property type="evidence" value="ECO:0007669"/>
    <property type="project" value="TreeGrafter"/>
</dbReference>
<dbReference type="Gene3D" id="3.90.400.10">
    <property type="entry name" value="Oligo-1,6-glucosidase, Domain 2"/>
    <property type="match status" value="1"/>
</dbReference>
<dbReference type="GeneID" id="100116993"/>
<dbReference type="Pfam" id="PF16028">
    <property type="entry name" value="SLC3A2_N"/>
    <property type="match status" value="1"/>
</dbReference>
<name>A0A7M7GDQ7_NASVI</name>
<dbReference type="PANTHER" id="PTHR46673:SF1">
    <property type="entry name" value="4F2 CELL-SURFACE ANTIGEN HEAVY CHAIN"/>
    <property type="match status" value="1"/>
</dbReference>
<dbReference type="InParanoid" id="A0A7M7GDQ7"/>
<dbReference type="SMR" id="A0A7M7GDQ7"/>
<dbReference type="RefSeq" id="XP_003426457.1">
    <property type="nucleotide sequence ID" value="XM_003426409.5"/>
</dbReference>
<dbReference type="PANTHER" id="PTHR46673">
    <property type="entry name" value="4F2 CELL-SURFACE ANTIGEN HEAVY CHAIN"/>
    <property type="match status" value="1"/>
</dbReference>
<keyword evidence="4" id="KW-0325">Glycoprotein</keyword>
<evidence type="ECO:0000256" key="2">
    <source>
        <dbReference type="ARBA" id="ARBA00008061"/>
    </source>
</evidence>
<protein>
    <recommendedName>
        <fullName evidence="3">alpha-glucosidase</fullName>
        <ecNumber evidence="3">3.2.1.20</ecNumber>
    </recommendedName>
</protein>
<reference evidence="9" key="1">
    <citation type="submission" date="2021-01" db="UniProtKB">
        <authorList>
            <consortium name="EnsemblMetazoa"/>
        </authorList>
    </citation>
    <scope>IDENTIFICATION</scope>
</reference>
<dbReference type="FunCoup" id="A0A7M7GDQ7">
    <property type="interactions" value="181"/>
</dbReference>
<dbReference type="SMART" id="SM00642">
    <property type="entry name" value="Aamy"/>
    <property type="match status" value="1"/>
</dbReference>
<feature type="domain" description="Glycosyl hydrolase family 13 catalytic" evidence="8">
    <location>
        <begin position="181"/>
        <end position="569"/>
    </location>
</feature>
<feature type="region of interest" description="Disordered" evidence="6">
    <location>
        <begin position="1"/>
        <end position="77"/>
    </location>
</feature>
<evidence type="ECO:0000313" key="10">
    <source>
        <dbReference type="Proteomes" id="UP000002358"/>
    </source>
</evidence>
<comment type="catalytic activity">
    <reaction evidence="1">
        <text>Hydrolysis of terminal, non-reducing (1-&gt;4)-linked alpha-D-glucose residues with release of alpha-D-glucose.</text>
        <dbReference type="EC" id="3.2.1.20"/>
    </reaction>
</comment>
<dbReference type="InterPro" id="IPR006047">
    <property type="entry name" value="GH13_cat_dom"/>
</dbReference>
<organism evidence="9 10">
    <name type="scientific">Nasonia vitripennis</name>
    <name type="common">Parasitic wasp</name>
    <dbReference type="NCBI Taxonomy" id="7425"/>
    <lineage>
        <taxon>Eukaryota</taxon>
        <taxon>Metazoa</taxon>
        <taxon>Ecdysozoa</taxon>
        <taxon>Arthropoda</taxon>
        <taxon>Hexapoda</taxon>
        <taxon>Insecta</taxon>
        <taxon>Pterygota</taxon>
        <taxon>Neoptera</taxon>
        <taxon>Endopterygota</taxon>
        <taxon>Hymenoptera</taxon>
        <taxon>Apocrita</taxon>
        <taxon>Proctotrupomorpha</taxon>
        <taxon>Chalcidoidea</taxon>
        <taxon>Pteromalidae</taxon>
        <taxon>Pteromalinae</taxon>
        <taxon>Nasonia</taxon>
    </lineage>
</organism>
<dbReference type="GO" id="GO:0016323">
    <property type="term" value="C:basolateral plasma membrane"/>
    <property type="evidence" value="ECO:0007669"/>
    <property type="project" value="TreeGrafter"/>
</dbReference>
<sequence>MESKSGSKLDSDSAAEAATANTGNGSVAPTDLVQPTYKQLPDEDVNWQARNNAEEKEQPNKAAMGKQNGTDPEHDDGAQERMLKDDVKLSVVPSKDASEVKFIPENGDAKIDIETVKQSLSGMGKAELMKYANDPFWIRLRWFLFVAFWVLWAAMLAGAIAIIVMAPKCSPPPPKKWWEESPIVRLDPSDSATKDLSGLESYLDILKEQHVKAISLSSIIKETAPGHTEDYKDLSQKVGLFSDFTKFVEKAKANDQNVILELDPNHSSDQHPWFLKSIKKEEPYTSYYVWADGKVDPESRTLLPPNNWVSLNGGSAWKFNEERQQFYLHQFNESQPDLNYTNPAVVNEFSDILKHWLKLSVKGFRLANTRYLVEDPSLANDSHSSSYPAESGTYQSLLHIHTRDHPQNAVVLRKWRDVVSNYTNGDGLFALSDDIGPDVLQMYNQQKTLVDLPQSINFLANIDPTVTASALNQSISTVLAFASWPGIDFNGKETSLRKRIHAEIADSLTLMTMLLPATPILKLNDTISAKDAFAILAETRKSKPFLYGDTKTYVLNNGTVFVYTRNWIKSGTPGYLVAYNSASQNTTMDLTSVKYVPEEVSVHARSPNYVENLDVLKKVISNNVPISPKSTLVVTFAPKKE</sequence>
<evidence type="ECO:0000313" key="9">
    <source>
        <dbReference type="EnsemblMetazoa" id="XP_003426457"/>
    </source>
</evidence>
<keyword evidence="7" id="KW-1133">Transmembrane helix</keyword>
<feature type="compositionally biased region" description="Low complexity" evidence="6">
    <location>
        <begin position="12"/>
        <end position="25"/>
    </location>
</feature>
<dbReference type="GO" id="GO:1903801">
    <property type="term" value="P:L-leucine import across plasma membrane"/>
    <property type="evidence" value="ECO:0007669"/>
    <property type="project" value="TreeGrafter"/>
</dbReference>
<dbReference type="Proteomes" id="UP000002358">
    <property type="component" value="Chromosome 4"/>
</dbReference>
<dbReference type="Pfam" id="PF00128">
    <property type="entry name" value="Alpha-amylase"/>
    <property type="match status" value="1"/>
</dbReference>
<evidence type="ECO:0000256" key="5">
    <source>
        <dbReference type="ARBA" id="ARBA00023295"/>
    </source>
</evidence>
<dbReference type="Gene3D" id="2.60.40.1180">
    <property type="entry name" value="Golgi alpha-mannosidase II"/>
    <property type="match status" value="1"/>
</dbReference>
<dbReference type="GO" id="GO:0004558">
    <property type="term" value="F:alpha-1,4-glucosidase activity"/>
    <property type="evidence" value="ECO:0007669"/>
    <property type="project" value="UniProtKB-EC"/>
</dbReference>
<dbReference type="Gene3D" id="3.20.20.80">
    <property type="entry name" value="Glycosidases"/>
    <property type="match status" value="2"/>
</dbReference>
<dbReference type="GO" id="GO:0016324">
    <property type="term" value="C:apical plasma membrane"/>
    <property type="evidence" value="ECO:0007669"/>
    <property type="project" value="TreeGrafter"/>
</dbReference>
<dbReference type="GO" id="GO:1904273">
    <property type="term" value="P:L-alanine import across plasma membrane"/>
    <property type="evidence" value="ECO:0007669"/>
    <property type="project" value="TreeGrafter"/>
</dbReference>
<dbReference type="InterPro" id="IPR013780">
    <property type="entry name" value="Glyco_hydro_b"/>
</dbReference>
<proteinExistence type="inferred from homology"/>
<dbReference type="FunFam" id="3.90.400.10:FF:000001">
    <property type="entry name" value="Maltase A3, isoform A"/>
    <property type="match status" value="1"/>
</dbReference>
<dbReference type="CDD" id="cd11329">
    <property type="entry name" value="AmyAc_maltase-like"/>
    <property type="match status" value="1"/>
</dbReference>
<dbReference type="GO" id="GO:0015190">
    <property type="term" value="F:L-leucine transmembrane transporter activity"/>
    <property type="evidence" value="ECO:0007669"/>
    <property type="project" value="TreeGrafter"/>
</dbReference>
<dbReference type="GO" id="GO:0015173">
    <property type="term" value="F:aromatic amino acid transmembrane transporter activity"/>
    <property type="evidence" value="ECO:0007669"/>
    <property type="project" value="TreeGrafter"/>
</dbReference>
<dbReference type="GO" id="GO:0005975">
    <property type="term" value="P:carbohydrate metabolic process"/>
    <property type="evidence" value="ECO:0007669"/>
    <property type="project" value="InterPro"/>
</dbReference>
<keyword evidence="10" id="KW-1185">Reference proteome</keyword>
<feature type="compositionally biased region" description="Basic and acidic residues" evidence="6">
    <location>
        <begin position="1"/>
        <end position="11"/>
    </location>
</feature>
<evidence type="ECO:0000259" key="8">
    <source>
        <dbReference type="SMART" id="SM00642"/>
    </source>
</evidence>
<dbReference type="SUPFAM" id="SSF51445">
    <property type="entry name" value="(Trans)glycosidases"/>
    <property type="match status" value="1"/>
</dbReference>
<comment type="similarity">
    <text evidence="2">Belongs to the glycosyl hydrolase 13 family.</text>
</comment>
<dbReference type="InterPro" id="IPR042280">
    <property type="entry name" value="SLC3A2"/>
</dbReference>
<evidence type="ECO:0000256" key="4">
    <source>
        <dbReference type="ARBA" id="ARBA00023180"/>
    </source>
</evidence>
<keyword evidence="7" id="KW-0812">Transmembrane</keyword>
<dbReference type="AlphaFoldDB" id="A0A7M7GDQ7"/>
<evidence type="ECO:0000256" key="1">
    <source>
        <dbReference type="ARBA" id="ARBA00001657"/>
    </source>
</evidence>
<dbReference type="OrthoDB" id="204980at2759"/>
<keyword evidence="5" id="KW-0326">Glycosidase</keyword>
<feature type="transmembrane region" description="Helical" evidence="7">
    <location>
        <begin position="142"/>
        <end position="166"/>
    </location>
</feature>